<gene>
    <name evidence="2" type="ORF">CSW64_05920</name>
</gene>
<keyword evidence="3" id="KW-1185">Reference proteome</keyword>
<dbReference type="AlphaFoldDB" id="A0A2D2B3T5"/>
<feature type="domain" description="SnoaL-like" evidence="1">
    <location>
        <begin position="8"/>
        <end position="113"/>
    </location>
</feature>
<reference evidence="2 3" key="1">
    <citation type="submission" date="2017-10" db="EMBL/GenBank/DDBJ databases">
        <title>Genome sequence of Caulobacter mirabilis FWC38.</title>
        <authorList>
            <person name="Fiebig A."/>
            <person name="Crosson S."/>
        </authorList>
    </citation>
    <scope>NUCLEOTIDE SEQUENCE [LARGE SCALE GENOMIC DNA]</scope>
    <source>
        <strain evidence="2 3">FWC 38</strain>
    </source>
</reference>
<evidence type="ECO:0000259" key="1">
    <source>
        <dbReference type="Pfam" id="PF12680"/>
    </source>
</evidence>
<dbReference type="SUPFAM" id="SSF54427">
    <property type="entry name" value="NTF2-like"/>
    <property type="match status" value="1"/>
</dbReference>
<dbReference type="InterPro" id="IPR032710">
    <property type="entry name" value="NTF2-like_dom_sf"/>
</dbReference>
<dbReference type="Gene3D" id="3.10.450.50">
    <property type="match status" value="1"/>
</dbReference>
<proteinExistence type="predicted"/>
<dbReference type="InterPro" id="IPR037401">
    <property type="entry name" value="SnoaL-like"/>
</dbReference>
<accession>A0A2D2B3T5</accession>
<sequence length="134" mass="15183">MTVEDAYARYHAAWEAQDPDRIADLHSTDSIFWLQDGRSPFVQGREPIRRHCAGLFQLYGEIGFEPCRVLYGEDRWVFDYTMVLKLTDTSGKPFVARIDMIDVVDVNPAGEVTRKDVFVDRAATQEALARAGLG</sequence>
<dbReference type="EMBL" id="CP024201">
    <property type="protein sequence ID" value="ATQ44895.1"/>
    <property type="molecule type" value="Genomic_DNA"/>
</dbReference>
<organism evidence="2 3">
    <name type="scientific">Caulobacter mirabilis</name>
    <dbReference type="NCBI Taxonomy" id="69666"/>
    <lineage>
        <taxon>Bacteria</taxon>
        <taxon>Pseudomonadati</taxon>
        <taxon>Pseudomonadota</taxon>
        <taxon>Alphaproteobacteria</taxon>
        <taxon>Caulobacterales</taxon>
        <taxon>Caulobacteraceae</taxon>
        <taxon>Caulobacter</taxon>
    </lineage>
</organism>
<evidence type="ECO:0000313" key="3">
    <source>
        <dbReference type="Proteomes" id="UP000228945"/>
    </source>
</evidence>
<dbReference type="Pfam" id="PF12680">
    <property type="entry name" value="SnoaL_2"/>
    <property type="match status" value="1"/>
</dbReference>
<evidence type="ECO:0000313" key="2">
    <source>
        <dbReference type="EMBL" id="ATQ44895.1"/>
    </source>
</evidence>
<protein>
    <submittedName>
        <fullName evidence="2">DUF4440 domain-containing protein</fullName>
    </submittedName>
</protein>
<name>A0A2D2B3T5_9CAUL</name>
<dbReference type="KEGG" id="cmb:CSW64_05920"/>
<dbReference type="Proteomes" id="UP000228945">
    <property type="component" value="Chromosome"/>
</dbReference>
<dbReference type="OrthoDB" id="8855132at2"/>